<protein>
    <submittedName>
        <fullName evidence="3">Uncharacterized protein</fullName>
    </submittedName>
</protein>
<dbReference type="AlphaFoldDB" id="A0A9P8LG60"/>
<feature type="transmembrane region" description="Helical" evidence="2">
    <location>
        <begin position="285"/>
        <end position="306"/>
    </location>
</feature>
<keyword evidence="4" id="KW-1185">Reference proteome</keyword>
<dbReference type="Proteomes" id="UP000750711">
    <property type="component" value="Unassembled WGS sequence"/>
</dbReference>
<evidence type="ECO:0000256" key="2">
    <source>
        <dbReference type="SAM" id="Phobius"/>
    </source>
</evidence>
<feature type="transmembrane region" description="Helical" evidence="2">
    <location>
        <begin position="201"/>
        <end position="234"/>
    </location>
</feature>
<reference evidence="3" key="1">
    <citation type="submission" date="2021-03" db="EMBL/GenBank/DDBJ databases">
        <title>Comparative genomics and phylogenomic investigation of the class Geoglossomycetes provide insights into ecological specialization and systematics.</title>
        <authorList>
            <person name="Melie T."/>
            <person name="Pirro S."/>
            <person name="Miller A.N."/>
            <person name="Quandt A."/>
        </authorList>
    </citation>
    <scope>NUCLEOTIDE SEQUENCE</scope>
    <source>
        <strain evidence="3">CAQ_001_2017</strain>
    </source>
</reference>
<feature type="compositionally biased region" description="Pro residues" evidence="1">
    <location>
        <begin position="36"/>
        <end position="48"/>
    </location>
</feature>
<accession>A0A9P8LG60</accession>
<feature type="compositionally biased region" description="Low complexity" evidence="1">
    <location>
        <begin position="70"/>
        <end position="109"/>
    </location>
</feature>
<gene>
    <name evidence="3" type="ORF">GP486_001386</name>
</gene>
<name>A0A9P8LG60_9PEZI</name>
<feature type="region of interest" description="Disordered" evidence="1">
    <location>
        <begin position="70"/>
        <end position="190"/>
    </location>
</feature>
<sequence>MSSLPAESYNHRDAWLQTQRCPSASSQQRNRLPAAIPLPLPLSLPPPAATKTSVHTPRYSYDNANAISVHSASSHRFSSPESYGLPSSNSSSASYSQPTSPHRSTTRSSEIPVSEFGATDNGANDGQQPQQDQGQQERQQQRQQHAVAGDAEKQIDIRADGTGNSRQHLGPDPQHRWRATACRNPSPANESEIEGMTPRILIFLALINPLLSLVLALYTSLILIFLILCLPLQICAPTPTFVARVTGHLCPALRLHLALICSPVDGQPDTCRPVHLVLLHLISPLLALGTAVCAWVAAVFWVYAAMLGDPDGRGRRDDGRRAVLSVRRYWERILCWPLR</sequence>
<proteinExistence type="predicted"/>
<evidence type="ECO:0000256" key="1">
    <source>
        <dbReference type="SAM" id="MobiDB-lite"/>
    </source>
</evidence>
<organism evidence="3 4">
    <name type="scientific">Trichoglossum hirsutum</name>
    <dbReference type="NCBI Taxonomy" id="265104"/>
    <lineage>
        <taxon>Eukaryota</taxon>
        <taxon>Fungi</taxon>
        <taxon>Dikarya</taxon>
        <taxon>Ascomycota</taxon>
        <taxon>Pezizomycotina</taxon>
        <taxon>Geoglossomycetes</taxon>
        <taxon>Geoglossales</taxon>
        <taxon>Geoglossaceae</taxon>
        <taxon>Trichoglossum</taxon>
    </lineage>
</organism>
<feature type="region of interest" description="Disordered" evidence="1">
    <location>
        <begin position="1"/>
        <end position="57"/>
    </location>
</feature>
<keyword evidence="2" id="KW-0472">Membrane</keyword>
<evidence type="ECO:0000313" key="3">
    <source>
        <dbReference type="EMBL" id="KAH0565225.1"/>
    </source>
</evidence>
<evidence type="ECO:0000313" key="4">
    <source>
        <dbReference type="Proteomes" id="UP000750711"/>
    </source>
</evidence>
<comment type="caution">
    <text evidence="3">The sequence shown here is derived from an EMBL/GenBank/DDBJ whole genome shotgun (WGS) entry which is preliminary data.</text>
</comment>
<feature type="compositionally biased region" description="Polar residues" evidence="1">
    <location>
        <begin position="16"/>
        <end position="30"/>
    </location>
</feature>
<keyword evidence="2" id="KW-0812">Transmembrane</keyword>
<dbReference type="EMBL" id="JAGHQM010000121">
    <property type="protein sequence ID" value="KAH0565225.1"/>
    <property type="molecule type" value="Genomic_DNA"/>
</dbReference>
<feature type="compositionally biased region" description="Basic and acidic residues" evidence="1">
    <location>
        <begin position="150"/>
        <end position="159"/>
    </location>
</feature>
<feature type="compositionally biased region" description="Low complexity" evidence="1">
    <location>
        <begin position="125"/>
        <end position="144"/>
    </location>
</feature>
<keyword evidence="2" id="KW-1133">Transmembrane helix</keyword>